<dbReference type="RefSeq" id="WP_160383596.1">
    <property type="nucleotide sequence ID" value="NZ_WNXQ01000010.1"/>
</dbReference>
<dbReference type="InterPro" id="IPR007396">
    <property type="entry name" value="TR_PAI2-type"/>
</dbReference>
<evidence type="ECO:0000313" key="1">
    <source>
        <dbReference type="EMBL" id="MWB79383.1"/>
    </source>
</evidence>
<sequence>MHPNRSFRDLPDALNLGHADSESFGILTVADPAGAAPLVSHVPFLLDADGRSVLLHLARPNPIVRALVAPCPARLVVPGPHGYVSPDWYGVEDQVPTWNYVAVHLTGVLELLPQEELRQMLDRQSAHFEERLLPKRPWTADKMTDGLMERMMRAIVPCRLTVAEVDGTWKLSQNKPDAVRLAAAEGVAQADPVLAALMRDPPERKAD</sequence>
<keyword evidence="2" id="KW-1185">Reference proteome</keyword>
<dbReference type="InterPro" id="IPR012349">
    <property type="entry name" value="Split_barrel_FMN-bd"/>
</dbReference>
<dbReference type="PIRSF" id="PIRSF010372">
    <property type="entry name" value="PaiB"/>
    <property type="match status" value="1"/>
</dbReference>
<accession>A0A844WD31</accession>
<dbReference type="Gene3D" id="2.30.110.10">
    <property type="entry name" value="Electron Transport, Fmn-binding Protein, Chain A"/>
    <property type="match status" value="1"/>
</dbReference>
<reference evidence="1 2" key="1">
    <citation type="submission" date="2019-11" db="EMBL/GenBank/DDBJ databases">
        <title>Pseudooceanicola pacifica sp. nov., isolated from deep-sea sediment of the Pacific Ocean.</title>
        <authorList>
            <person name="Lyu L."/>
        </authorList>
    </citation>
    <scope>NUCLEOTIDE SEQUENCE [LARGE SCALE GENOMIC DNA]</scope>
    <source>
        <strain evidence="1 2">216_PA32_1</strain>
    </source>
</reference>
<comment type="caution">
    <text evidence="1">The sequence shown here is derived from an EMBL/GenBank/DDBJ whole genome shotgun (WGS) entry which is preliminary data.</text>
</comment>
<gene>
    <name evidence="1" type="ORF">GLS40_15195</name>
</gene>
<dbReference type="PANTHER" id="PTHR35802:SF1">
    <property type="entry name" value="PROTEASE SYNTHASE AND SPORULATION PROTEIN PAI 2"/>
    <property type="match status" value="1"/>
</dbReference>
<name>A0A844WD31_9RHOB</name>
<dbReference type="Proteomes" id="UP000443843">
    <property type="component" value="Unassembled WGS sequence"/>
</dbReference>
<evidence type="ECO:0000313" key="2">
    <source>
        <dbReference type="Proteomes" id="UP000443843"/>
    </source>
</evidence>
<proteinExistence type="predicted"/>
<dbReference type="Pfam" id="PF04299">
    <property type="entry name" value="FMN_bind_2"/>
    <property type="match status" value="1"/>
</dbReference>
<dbReference type="EMBL" id="WNXQ01000010">
    <property type="protein sequence ID" value="MWB79383.1"/>
    <property type="molecule type" value="Genomic_DNA"/>
</dbReference>
<dbReference type="PANTHER" id="PTHR35802">
    <property type="entry name" value="PROTEASE SYNTHASE AND SPORULATION PROTEIN PAI 2"/>
    <property type="match status" value="1"/>
</dbReference>
<dbReference type="AlphaFoldDB" id="A0A844WD31"/>
<dbReference type="SUPFAM" id="SSF50475">
    <property type="entry name" value="FMN-binding split barrel"/>
    <property type="match status" value="1"/>
</dbReference>
<protein>
    <submittedName>
        <fullName evidence="1">FMN-binding negative transcriptional regulator</fullName>
    </submittedName>
</protein>
<organism evidence="1 2">
    <name type="scientific">Pseudooceanicola pacificus</name>
    <dbReference type="NCBI Taxonomy" id="2676438"/>
    <lineage>
        <taxon>Bacteria</taxon>
        <taxon>Pseudomonadati</taxon>
        <taxon>Pseudomonadota</taxon>
        <taxon>Alphaproteobacteria</taxon>
        <taxon>Rhodobacterales</taxon>
        <taxon>Paracoccaceae</taxon>
        <taxon>Pseudooceanicola</taxon>
    </lineage>
</organism>